<dbReference type="InterPro" id="IPR046373">
    <property type="entry name" value="Acyl-CoA_Oxase/DH_mid-dom_sf"/>
</dbReference>
<dbReference type="EMBL" id="JACPUR010000013">
    <property type="protein sequence ID" value="MBI3126816.1"/>
    <property type="molecule type" value="Genomic_DNA"/>
</dbReference>
<dbReference type="InterPro" id="IPR009100">
    <property type="entry name" value="AcylCoA_DH/oxidase_NM_dom_sf"/>
</dbReference>
<keyword evidence="1" id="KW-0285">Flavoprotein</keyword>
<evidence type="ECO:0000259" key="5">
    <source>
        <dbReference type="Pfam" id="PF11794"/>
    </source>
</evidence>
<dbReference type="Gene3D" id="1.10.3140.10">
    <property type="entry name" value="4-hydroxybutyryl-coa dehydratase, domain 1"/>
    <property type="match status" value="1"/>
</dbReference>
<feature type="domain" description="HpaB/PvcC/4-BUDH N-terminal" evidence="5">
    <location>
        <begin position="8"/>
        <end position="270"/>
    </location>
</feature>
<dbReference type="SUPFAM" id="SSF47203">
    <property type="entry name" value="Acyl-CoA dehydrogenase C-terminal domain-like"/>
    <property type="match status" value="1"/>
</dbReference>
<name>A0A932HZU0_UNCTE</name>
<proteinExistence type="predicted"/>
<organism evidence="6 7">
    <name type="scientific">Tectimicrobiota bacterium</name>
    <dbReference type="NCBI Taxonomy" id="2528274"/>
    <lineage>
        <taxon>Bacteria</taxon>
        <taxon>Pseudomonadati</taxon>
        <taxon>Nitrospinota/Tectimicrobiota group</taxon>
        <taxon>Candidatus Tectimicrobiota</taxon>
    </lineage>
</organism>
<dbReference type="InterPro" id="IPR004925">
    <property type="entry name" value="HpaB/PvcC/4-BUDH"/>
</dbReference>
<keyword evidence="2" id="KW-0274">FAD</keyword>
<evidence type="ECO:0000256" key="2">
    <source>
        <dbReference type="ARBA" id="ARBA00022827"/>
    </source>
</evidence>
<evidence type="ECO:0000313" key="6">
    <source>
        <dbReference type="EMBL" id="MBI3126816.1"/>
    </source>
</evidence>
<gene>
    <name evidence="6" type="ORF">HYZ11_04345</name>
</gene>
<dbReference type="SUPFAM" id="SSF56645">
    <property type="entry name" value="Acyl-CoA dehydrogenase NM domain-like"/>
    <property type="match status" value="1"/>
</dbReference>
<dbReference type="InterPro" id="IPR024719">
    <property type="entry name" value="HpaB/PvcC/4-BUDH_C"/>
</dbReference>
<feature type="domain" description="HpaB/PvcC/4-BUDH C-terminal" evidence="4">
    <location>
        <begin position="280"/>
        <end position="475"/>
    </location>
</feature>
<accession>A0A932HZU0</accession>
<protein>
    <submittedName>
        <fullName evidence="6">Gamma-aminobutyrate dehydratase</fullName>
    </submittedName>
</protein>
<dbReference type="Gene3D" id="1.20.140.10">
    <property type="entry name" value="Butyryl-CoA Dehydrogenase, subunit A, domain 3"/>
    <property type="match status" value="1"/>
</dbReference>
<dbReference type="InterPro" id="IPR024674">
    <property type="entry name" value="HpaB/PvcC/4-BUDH_N"/>
</dbReference>
<dbReference type="Pfam" id="PF03241">
    <property type="entry name" value="HpaB"/>
    <property type="match status" value="1"/>
</dbReference>
<dbReference type="InterPro" id="IPR036250">
    <property type="entry name" value="AcylCo_DH-like_C"/>
</dbReference>
<reference evidence="6" key="1">
    <citation type="submission" date="2020-07" db="EMBL/GenBank/DDBJ databases">
        <title>Huge and variable diversity of episymbiotic CPR bacteria and DPANN archaea in groundwater ecosystems.</title>
        <authorList>
            <person name="He C.Y."/>
            <person name="Keren R."/>
            <person name="Whittaker M."/>
            <person name="Farag I.F."/>
            <person name="Doudna J."/>
            <person name="Cate J.H.D."/>
            <person name="Banfield J.F."/>
        </authorList>
    </citation>
    <scope>NUCLEOTIDE SEQUENCE</scope>
    <source>
        <strain evidence="6">NC_groundwater_763_Ag_S-0.2um_68_21</strain>
    </source>
</reference>
<dbReference type="GO" id="GO:0016627">
    <property type="term" value="F:oxidoreductase activity, acting on the CH-CH group of donors"/>
    <property type="evidence" value="ECO:0007669"/>
    <property type="project" value="InterPro"/>
</dbReference>
<evidence type="ECO:0000256" key="3">
    <source>
        <dbReference type="ARBA" id="ARBA00023002"/>
    </source>
</evidence>
<dbReference type="AlphaFoldDB" id="A0A932HZU0"/>
<keyword evidence="3" id="KW-0560">Oxidoreductase</keyword>
<comment type="caution">
    <text evidence="6">The sequence shown here is derived from an EMBL/GenBank/DDBJ whole genome shotgun (WGS) entry which is preliminary data.</text>
</comment>
<dbReference type="Gene3D" id="2.40.110.10">
    <property type="entry name" value="Butyryl-CoA Dehydrogenase, subunit A, domain 2"/>
    <property type="match status" value="1"/>
</dbReference>
<evidence type="ECO:0000259" key="4">
    <source>
        <dbReference type="Pfam" id="PF03241"/>
    </source>
</evidence>
<dbReference type="PIRSF" id="PIRSF000331">
    <property type="entry name" value="HpaA_HpaB"/>
    <property type="match status" value="1"/>
</dbReference>
<dbReference type="Proteomes" id="UP000782312">
    <property type="component" value="Unassembled WGS sequence"/>
</dbReference>
<evidence type="ECO:0000256" key="1">
    <source>
        <dbReference type="ARBA" id="ARBA00022630"/>
    </source>
</evidence>
<dbReference type="PANTHER" id="PTHR36117">
    <property type="entry name" value="4-HYDROXYPHENYLACETATE 3-MONOOXYGENASE-RELATED"/>
    <property type="match status" value="1"/>
</dbReference>
<sequence>MPLMSPGQYKESLRDGRTVYYRGERVEDVAAHPVLGVAVEHASIDYRMAEDPAGRPLAVVDGPDGPASRYYHIPRSADDLLKRSALIERATALGGTLVVLIKEIGTDALFALHLLAGHMDRTKGTSYLPRVQKFFEHCRSKDLAVAVAQTDVKGDRGKGPGEQAHPDYYVRVVSEDKEGITLRGAKVHTSVSVNAHEIIVLPTRNMGQGEEAYAVACAVPANAPGLTMIASPYGSRKSNAFEAPISARHKMIEALTVFEDVKVPWERVFLKGEADMAGPLAKTFVEFHRFTAVSYKLPLVDLFVGASRLMAEYNGILRANHVRDKLARLISYAQICRGMAREAARECKVVDGIAVPSAELINIAKLHFAENYHQTLAWVIDIAGGLLVTGPSEEDLNHPRLGEMVSKYLGGAGGVPAEDRLRLINLIAEITTTDFAGYQAVLAIHAEGSIEAEKLTIFASHDARASVAYAKRLAGIGD</sequence>
<dbReference type="Pfam" id="PF11794">
    <property type="entry name" value="HpaB_N"/>
    <property type="match status" value="1"/>
</dbReference>
<dbReference type="PANTHER" id="PTHR36117:SF3">
    <property type="entry name" value="4-HYDROXYPHENYLACETATE 3-MONOOXYGENASE-RELATED"/>
    <property type="match status" value="1"/>
</dbReference>
<evidence type="ECO:0000313" key="7">
    <source>
        <dbReference type="Proteomes" id="UP000782312"/>
    </source>
</evidence>